<proteinExistence type="predicted"/>
<organism evidence="2 3">
    <name type="scientific">Rhodoferax lithotrophicus</name>
    <dbReference type="NCBI Taxonomy" id="2798804"/>
    <lineage>
        <taxon>Bacteria</taxon>
        <taxon>Pseudomonadati</taxon>
        <taxon>Pseudomonadota</taxon>
        <taxon>Betaproteobacteria</taxon>
        <taxon>Burkholderiales</taxon>
        <taxon>Comamonadaceae</taxon>
        <taxon>Rhodoferax</taxon>
    </lineage>
</organism>
<name>A0ABM7MMB8_9BURK</name>
<keyword evidence="1" id="KW-0732">Signal</keyword>
<feature type="chain" id="PRO_5047123377" evidence="1">
    <location>
        <begin position="24"/>
        <end position="98"/>
    </location>
</feature>
<protein>
    <submittedName>
        <fullName evidence="2">Uncharacterized protein</fullName>
    </submittedName>
</protein>
<evidence type="ECO:0000313" key="3">
    <source>
        <dbReference type="Proteomes" id="UP000824366"/>
    </source>
</evidence>
<sequence length="98" mass="9474">MKSLISKIAITLLIATSVQMASAQETVTVEVQGGTAGTGTNVVTQQVVLTAAQKAALLVPGGSITAGGLLITAAVVGGVVVYTGTKSTSGTVATTGTI</sequence>
<dbReference type="EMBL" id="AP024238">
    <property type="protein sequence ID" value="BCO27262.1"/>
    <property type="molecule type" value="Genomic_DNA"/>
</dbReference>
<evidence type="ECO:0000313" key="2">
    <source>
        <dbReference type="EMBL" id="BCO27262.1"/>
    </source>
</evidence>
<accession>A0ABM7MMB8</accession>
<evidence type="ECO:0000256" key="1">
    <source>
        <dbReference type="SAM" id="SignalP"/>
    </source>
</evidence>
<reference evidence="2 3" key="1">
    <citation type="journal article" date="2021" name="Microbiol. Spectr.">
        <title>A Single Bacterium Capable of Oxidation and Reduction of Iron at Circumneutral pH.</title>
        <authorList>
            <person name="Kato S."/>
            <person name="Ohkuma M."/>
        </authorList>
    </citation>
    <scope>NUCLEOTIDE SEQUENCE [LARGE SCALE GENOMIC DNA]</scope>
    <source>
        <strain evidence="2 3">MIZ03</strain>
    </source>
</reference>
<feature type="signal peptide" evidence="1">
    <location>
        <begin position="1"/>
        <end position="23"/>
    </location>
</feature>
<dbReference type="Proteomes" id="UP000824366">
    <property type="component" value="Chromosome"/>
</dbReference>
<gene>
    <name evidence="2" type="ORF">MIZ03_2150</name>
</gene>
<dbReference type="RefSeq" id="WP_223912055.1">
    <property type="nucleotide sequence ID" value="NZ_AP024238.1"/>
</dbReference>
<keyword evidence="3" id="KW-1185">Reference proteome</keyword>